<dbReference type="PROSITE" id="PS51387">
    <property type="entry name" value="FAD_PCMH"/>
    <property type="match status" value="1"/>
</dbReference>
<dbReference type="GO" id="GO:0071555">
    <property type="term" value="P:cell wall organization"/>
    <property type="evidence" value="ECO:0007669"/>
    <property type="project" value="UniProtKB-KW"/>
</dbReference>
<dbReference type="Proteomes" id="UP000612956">
    <property type="component" value="Unassembled WGS sequence"/>
</dbReference>
<dbReference type="Gene3D" id="3.30.43.10">
    <property type="entry name" value="Uridine Diphospho-n-acetylenolpyruvylglucosamine Reductase, domain 2"/>
    <property type="match status" value="1"/>
</dbReference>
<keyword evidence="7 17" id="KW-0132">Cell division</keyword>
<evidence type="ECO:0000256" key="5">
    <source>
        <dbReference type="ARBA" id="ARBA00010485"/>
    </source>
</evidence>
<keyword evidence="10 17" id="KW-0521">NADP</keyword>
<keyword evidence="14 17" id="KW-0131">Cell cycle</keyword>
<keyword evidence="12 17" id="KW-0573">Peptidoglycan synthesis</keyword>
<evidence type="ECO:0000256" key="7">
    <source>
        <dbReference type="ARBA" id="ARBA00022618"/>
    </source>
</evidence>
<keyword evidence="11 17" id="KW-0133">Cell shape</keyword>
<comment type="caution">
    <text evidence="19">The sequence shown here is derived from an EMBL/GenBank/DDBJ whole genome shotgun (WGS) entry which is preliminary data.</text>
</comment>
<name>A0A917V8B2_9NOCA</name>
<keyword evidence="13 17" id="KW-0560">Oxidoreductase</keyword>
<evidence type="ECO:0000313" key="20">
    <source>
        <dbReference type="Proteomes" id="UP000612956"/>
    </source>
</evidence>
<dbReference type="SUPFAM" id="SSF56176">
    <property type="entry name" value="FAD-binding/transporter-associated domain-like"/>
    <property type="match status" value="1"/>
</dbReference>
<dbReference type="GO" id="GO:0008762">
    <property type="term" value="F:UDP-N-acetylmuramate dehydrogenase activity"/>
    <property type="evidence" value="ECO:0007669"/>
    <property type="project" value="UniProtKB-UniRule"/>
</dbReference>
<evidence type="ECO:0000256" key="1">
    <source>
        <dbReference type="ARBA" id="ARBA00001974"/>
    </source>
</evidence>
<dbReference type="InterPro" id="IPR003170">
    <property type="entry name" value="MurB"/>
</dbReference>
<dbReference type="Gene3D" id="3.90.78.10">
    <property type="entry name" value="UDP-N-acetylenolpyruvoylglucosamine reductase, C-terminal domain"/>
    <property type="match status" value="1"/>
</dbReference>
<evidence type="ECO:0000256" key="3">
    <source>
        <dbReference type="ARBA" id="ARBA00004496"/>
    </source>
</evidence>
<keyword evidence="6 17" id="KW-0963">Cytoplasm</keyword>
<evidence type="ECO:0000313" key="19">
    <source>
        <dbReference type="EMBL" id="GGK50910.1"/>
    </source>
</evidence>
<dbReference type="InterPro" id="IPR016166">
    <property type="entry name" value="FAD-bd_PCMH"/>
</dbReference>
<dbReference type="InterPro" id="IPR036318">
    <property type="entry name" value="FAD-bd_PCMH-like_sf"/>
</dbReference>
<accession>A0A917V8B2</accession>
<dbReference type="InterPro" id="IPR006094">
    <property type="entry name" value="Oxid_FAD_bind_N"/>
</dbReference>
<protein>
    <recommendedName>
        <fullName evidence="17">UDP-N-acetylenolpyruvoylglucosamine reductase</fullName>
        <ecNumber evidence="17">1.3.1.98</ecNumber>
    </recommendedName>
    <alternativeName>
        <fullName evidence="17">UDP-N-acetylmuramate dehydrogenase</fullName>
    </alternativeName>
</protein>
<keyword evidence="15 17" id="KW-0961">Cell wall biogenesis/degradation</keyword>
<evidence type="ECO:0000256" key="15">
    <source>
        <dbReference type="ARBA" id="ARBA00023316"/>
    </source>
</evidence>
<gene>
    <name evidence="17 19" type="primary">murB</name>
    <name evidence="19" type="ORF">GCM10011591_23060</name>
</gene>
<comment type="subcellular location">
    <subcellularLocation>
        <location evidence="3 17">Cytoplasm</location>
    </subcellularLocation>
</comment>
<dbReference type="NCBIfam" id="NF010478">
    <property type="entry name" value="PRK13903.1"/>
    <property type="match status" value="1"/>
</dbReference>
<evidence type="ECO:0000256" key="6">
    <source>
        <dbReference type="ARBA" id="ARBA00022490"/>
    </source>
</evidence>
<dbReference type="InterPro" id="IPR011601">
    <property type="entry name" value="MurB_C"/>
</dbReference>
<comment type="similarity">
    <text evidence="5 17">Belongs to the MurB family.</text>
</comment>
<comment type="cofactor">
    <cofactor evidence="1 17">
        <name>FAD</name>
        <dbReference type="ChEBI" id="CHEBI:57692"/>
    </cofactor>
</comment>
<reference evidence="19" key="1">
    <citation type="journal article" date="2014" name="Int. J. Syst. Evol. Microbiol.">
        <title>Complete genome sequence of Corynebacterium casei LMG S-19264T (=DSM 44701T), isolated from a smear-ripened cheese.</title>
        <authorList>
            <consortium name="US DOE Joint Genome Institute (JGI-PGF)"/>
            <person name="Walter F."/>
            <person name="Albersmeier A."/>
            <person name="Kalinowski J."/>
            <person name="Ruckert C."/>
        </authorList>
    </citation>
    <scope>NUCLEOTIDE SEQUENCE</scope>
    <source>
        <strain evidence="19">CGMCC 4.7278</strain>
    </source>
</reference>
<feature type="active site" evidence="17">
    <location>
        <position position="189"/>
    </location>
</feature>
<feature type="domain" description="FAD-binding PCMH-type" evidence="18">
    <location>
        <begin position="46"/>
        <end position="211"/>
    </location>
</feature>
<sequence length="379" mass="38575">MRDTLPFEGVRTTRVVQSADQLRDLLGNTGATVTESVPLAELTTLRVGGPALVAECASTESLVATVTALDAAGVPVLLVAGGSNLLISDDGFAGVVVRIANAGVELLPDGVRAEAGAVWDDVVAATVDAGLGGLECLSGIPGSAGATPVQNVGAYGVEVASVLRRVRLLDRASGSVSWVEPDALGLGYRTSVLKHSSAGVVLEVEFALDPSGQSAPLRYGELARLLDAGDGVSRRAADVRAAVLGLRAGKGMVLDAHDHDTWSAGSFFTNPVVSAADLPEVLGKIAAHVGADVTVPTYPAVDGTKLSAGWLIERAGFVKGFPSPDAPARLSTKHTLALTNRGSATAADVVALARVVRAGVSERFGVDLEPEPVTVGLTL</sequence>
<evidence type="ECO:0000256" key="14">
    <source>
        <dbReference type="ARBA" id="ARBA00023306"/>
    </source>
</evidence>
<evidence type="ECO:0000256" key="16">
    <source>
        <dbReference type="ARBA" id="ARBA00048914"/>
    </source>
</evidence>
<dbReference type="GO" id="GO:0008360">
    <property type="term" value="P:regulation of cell shape"/>
    <property type="evidence" value="ECO:0007669"/>
    <property type="project" value="UniProtKB-KW"/>
</dbReference>
<evidence type="ECO:0000256" key="2">
    <source>
        <dbReference type="ARBA" id="ARBA00003921"/>
    </source>
</evidence>
<dbReference type="SUPFAM" id="SSF56194">
    <property type="entry name" value="Uridine diphospho-N-Acetylenolpyruvylglucosamine reductase, MurB, C-terminal domain"/>
    <property type="match status" value="1"/>
</dbReference>
<comment type="catalytic activity">
    <reaction evidence="16 17">
        <text>UDP-N-acetyl-alpha-D-muramate + NADP(+) = UDP-N-acetyl-3-O-(1-carboxyvinyl)-alpha-D-glucosamine + NADPH + H(+)</text>
        <dbReference type="Rhea" id="RHEA:12248"/>
        <dbReference type="ChEBI" id="CHEBI:15378"/>
        <dbReference type="ChEBI" id="CHEBI:57783"/>
        <dbReference type="ChEBI" id="CHEBI:58349"/>
        <dbReference type="ChEBI" id="CHEBI:68483"/>
        <dbReference type="ChEBI" id="CHEBI:70757"/>
        <dbReference type="EC" id="1.3.1.98"/>
    </reaction>
</comment>
<evidence type="ECO:0000256" key="4">
    <source>
        <dbReference type="ARBA" id="ARBA00004752"/>
    </source>
</evidence>
<dbReference type="AlphaFoldDB" id="A0A917V8B2"/>
<proteinExistence type="inferred from homology"/>
<dbReference type="GO" id="GO:0009252">
    <property type="term" value="P:peptidoglycan biosynthetic process"/>
    <property type="evidence" value="ECO:0007669"/>
    <property type="project" value="UniProtKB-UniRule"/>
</dbReference>
<dbReference type="GO" id="GO:0005829">
    <property type="term" value="C:cytosol"/>
    <property type="evidence" value="ECO:0007669"/>
    <property type="project" value="TreeGrafter"/>
</dbReference>
<evidence type="ECO:0000256" key="12">
    <source>
        <dbReference type="ARBA" id="ARBA00022984"/>
    </source>
</evidence>
<dbReference type="RefSeq" id="WP_188828896.1">
    <property type="nucleotide sequence ID" value="NZ_BMMW01000002.1"/>
</dbReference>
<evidence type="ECO:0000256" key="10">
    <source>
        <dbReference type="ARBA" id="ARBA00022857"/>
    </source>
</evidence>
<organism evidence="19 20">
    <name type="scientific">Nocardia camponoti</name>
    <dbReference type="NCBI Taxonomy" id="1616106"/>
    <lineage>
        <taxon>Bacteria</taxon>
        <taxon>Bacillati</taxon>
        <taxon>Actinomycetota</taxon>
        <taxon>Actinomycetes</taxon>
        <taxon>Mycobacteriales</taxon>
        <taxon>Nocardiaceae</taxon>
        <taxon>Nocardia</taxon>
    </lineage>
</organism>
<keyword evidence="9 17" id="KW-0274">FAD</keyword>
<dbReference type="Gene3D" id="3.30.465.10">
    <property type="match status" value="1"/>
</dbReference>
<feature type="active site" evidence="17">
    <location>
        <position position="371"/>
    </location>
</feature>
<comment type="pathway">
    <text evidence="4 17">Cell wall biogenesis; peptidoglycan biosynthesis.</text>
</comment>
<evidence type="ECO:0000256" key="9">
    <source>
        <dbReference type="ARBA" id="ARBA00022827"/>
    </source>
</evidence>
<dbReference type="GO" id="GO:0071949">
    <property type="term" value="F:FAD binding"/>
    <property type="evidence" value="ECO:0007669"/>
    <property type="project" value="InterPro"/>
</dbReference>
<dbReference type="GO" id="GO:0051301">
    <property type="term" value="P:cell division"/>
    <property type="evidence" value="ECO:0007669"/>
    <property type="project" value="UniProtKB-KW"/>
</dbReference>
<dbReference type="Pfam" id="PF01565">
    <property type="entry name" value="FAD_binding_4"/>
    <property type="match status" value="1"/>
</dbReference>
<reference evidence="19" key="2">
    <citation type="submission" date="2020-09" db="EMBL/GenBank/DDBJ databases">
        <authorList>
            <person name="Sun Q."/>
            <person name="Zhou Y."/>
        </authorList>
    </citation>
    <scope>NUCLEOTIDE SEQUENCE</scope>
    <source>
        <strain evidence="19">CGMCC 4.7278</strain>
    </source>
</reference>
<keyword evidence="20" id="KW-1185">Reference proteome</keyword>
<evidence type="ECO:0000259" key="18">
    <source>
        <dbReference type="PROSITE" id="PS51387"/>
    </source>
</evidence>
<dbReference type="PANTHER" id="PTHR21071:SF4">
    <property type="entry name" value="UDP-N-ACETYLENOLPYRUVOYLGLUCOSAMINE REDUCTASE"/>
    <property type="match status" value="1"/>
</dbReference>
<dbReference type="PANTHER" id="PTHR21071">
    <property type="entry name" value="UDP-N-ACETYLENOLPYRUVOYLGLUCOSAMINE REDUCTASE"/>
    <property type="match status" value="1"/>
</dbReference>
<evidence type="ECO:0000256" key="11">
    <source>
        <dbReference type="ARBA" id="ARBA00022960"/>
    </source>
</evidence>
<comment type="function">
    <text evidence="2 17">Cell wall formation.</text>
</comment>
<dbReference type="EC" id="1.3.1.98" evidence="17"/>
<evidence type="ECO:0000256" key="17">
    <source>
        <dbReference type="HAMAP-Rule" id="MF_00037"/>
    </source>
</evidence>
<dbReference type="InterPro" id="IPR016169">
    <property type="entry name" value="FAD-bd_PCMH_sub2"/>
</dbReference>
<dbReference type="InterPro" id="IPR036635">
    <property type="entry name" value="MurB_C_sf"/>
</dbReference>
<dbReference type="EMBL" id="BMMW01000002">
    <property type="protein sequence ID" value="GGK50910.1"/>
    <property type="molecule type" value="Genomic_DNA"/>
</dbReference>
<dbReference type="InterPro" id="IPR016167">
    <property type="entry name" value="FAD-bd_PCMH_sub1"/>
</dbReference>
<dbReference type="HAMAP" id="MF_00037">
    <property type="entry name" value="MurB"/>
    <property type="match status" value="1"/>
</dbReference>
<keyword evidence="8 17" id="KW-0285">Flavoprotein</keyword>
<feature type="active site" description="Proton donor" evidence="17">
    <location>
        <position position="266"/>
    </location>
</feature>
<evidence type="ECO:0000256" key="13">
    <source>
        <dbReference type="ARBA" id="ARBA00023002"/>
    </source>
</evidence>
<evidence type="ECO:0000256" key="8">
    <source>
        <dbReference type="ARBA" id="ARBA00022630"/>
    </source>
</evidence>
<dbReference type="Pfam" id="PF02873">
    <property type="entry name" value="MurB_C"/>
    <property type="match status" value="1"/>
</dbReference>